<dbReference type="Proteomes" id="UP000220959">
    <property type="component" value="Unassembled WGS sequence"/>
</dbReference>
<evidence type="ECO:0000313" key="2">
    <source>
        <dbReference type="Proteomes" id="UP000220959"/>
    </source>
</evidence>
<dbReference type="EMBL" id="NMTR01000006">
    <property type="protein sequence ID" value="PDX62052.1"/>
    <property type="molecule type" value="Genomic_DNA"/>
</dbReference>
<comment type="caution">
    <text evidence="1">The sequence shown here is derived from an EMBL/GenBank/DDBJ whole genome shotgun (WGS) entry which is preliminary data.</text>
</comment>
<gene>
    <name evidence="1" type="ORF">CGS49_03105</name>
</gene>
<evidence type="ECO:0000313" key="1">
    <source>
        <dbReference type="EMBL" id="PDX62052.1"/>
    </source>
</evidence>
<name>A0ACC9D1Z3_9FIRM</name>
<organism evidence="1 2">
    <name type="scientific">Faecalibacterium langellae</name>
    <dbReference type="NCBI Taxonomy" id="3435293"/>
    <lineage>
        <taxon>Bacteria</taxon>
        <taxon>Bacillati</taxon>
        <taxon>Bacillota</taxon>
        <taxon>Clostridia</taxon>
        <taxon>Eubacteriales</taxon>
        <taxon>Oscillospiraceae</taxon>
        <taxon>Faecalibacterium</taxon>
    </lineage>
</organism>
<reference evidence="1 2" key="1">
    <citation type="journal article" date="2017" name="Front. Microbiol.">
        <title>New Insights into the Diversity of the Genus Faecalibacterium.</title>
        <authorList>
            <person name="Benevides L."/>
            <person name="Burman S."/>
            <person name="Martin R."/>
            <person name="Robert V."/>
            <person name="Thomas M."/>
            <person name="Miquel S."/>
            <person name="Chain F."/>
            <person name="Sokol H."/>
            <person name="Bermudez-Humaran L.G."/>
            <person name="Morrison M."/>
            <person name="Langella P."/>
            <person name="Azevedo V.A."/>
            <person name="Chatel J.M."/>
            <person name="Soares S."/>
        </authorList>
    </citation>
    <scope>NUCLEOTIDE SEQUENCE [LARGE SCALE GENOMIC DNA]</scope>
    <source>
        <strain evidence="2">CNCM I-4541</strain>
    </source>
</reference>
<keyword evidence="2" id="KW-1185">Reference proteome</keyword>
<protein>
    <submittedName>
        <fullName evidence="1">Coproporphyrinogen III oxidase</fullName>
    </submittedName>
</protein>
<accession>A0ACC9D1Z3</accession>
<proteinExistence type="predicted"/>
<sequence length="360" mass="39315">MSLGLYLHIPYCFSKCRYCDFYSRPGERGVPDAYVDALLRELSRFAPGAPLRPDTVYFGGGTPSLLTPAQAKRLLDAAAPLPGAEITLEANPETVTTESLAGFRAAGVDRISFGVQSARDTQLRTLGRPHTAKQARAAFAMARQAGFENISGDIMLALPHYTQAEFDETLELIEGGGATHISAYLLKIEPDSAFGKRPPEGLPTGDEAADFYLYAVEQLEHHGYRQYEISNFAKPGFEGRHNLIYWDCGDYLGLGPAAHSCMGGKRFYYPPDTAAFLRDEAAPVMDGSCGAEDYLILQLRLRKGLSLDAYKRLYGKEFSTAQLAFVQNCVKAGYAEFDGRTLALTPAGLIVQNSILAQLL</sequence>